<dbReference type="OrthoDB" id="7968340at2759"/>
<evidence type="ECO:0000256" key="2">
    <source>
        <dbReference type="ARBA" id="ARBA00022723"/>
    </source>
</evidence>
<dbReference type="Proteomes" id="UP000691718">
    <property type="component" value="Unassembled WGS sequence"/>
</dbReference>
<comment type="subcellular location">
    <subcellularLocation>
        <location evidence="1">Nucleus</location>
    </subcellularLocation>
</comment>
<evidence type="ECO:0000313" key="6">
    <source>
        <dbReference type="EMBL" id="CAG4960459.1"/>
    </source>
</evidence>
<evidence type="ECO:0000256" key="4">
    <source>
        <dbReference type="ARBA" id="ARBA00022833"/>
    </source>
</evidence>
<keyword evidence="5" id="KW-0539">Nucleus</keyword>
<comment type="caution">
    <text evidence="6">The sequence shown here is derived from an EMBL/GenBank/DDBJ whole genome shotgun (WGS) entry which is preliminary data.</text>
</comment>
<dbReference type="GO" id="GO:0005634">
    <property type="term" value="C:nucleus"/>
    <property type="evidence" value="ECO:0007669"/>
    <property type="project" value="UniProtKB-SubCell"/>
</dbReference>
<gene>
    <name evidence="6" type="ORF">PAPOLLO_LOCUS6355</name>
</gene>
<dbReference type="AlphaFoldDB" id="A0A8S3WHL6"/>
<evidence type="ECO:0000256" key="1">
    <source>
        <dbReference type="ARBA" id="ARBA00004123"/>
    </source>
</evidence>
<evidence type="ECO:0000256" key="5">
    <source>
        <dbReference type="ARBA" id="ARBA00023242"/>
    </source>
</evidence>
<evidence type="ECO:0000313" key="7">
    <source>
        <dbReference type="Proteomes" id="UP000691718"/>
    </source>
</evidence>
<evidence type="ECO:0000256" key="3">
    <source>
        <dbReference type="ARBA" id="ARBA00022771"/>
    </source>
</evidence>
<dbReference type="EMBL" id="CAJQZP010000415">
    <property type="protein sequence ID" value="CAG4960459.1"/>
    <property type="molecule type" value="Genomic_DNA"/>
</dbReference>
<dbReference type="PANTHER" id="PTHR46481:SF10">
    <property type="entry name" value="ZINC FINGER BED DOMAIN-CONTAINING PROTEIN 39"/>
    <property type="match status" value="1"/>
</dbReference>
<proteinExistence type="predicted"/>
<accession>A0A8S3WHL6</accession>
<keyword evidence="3" id="KW-0863">Zinc-finger</keyword>
<protein>
    <submittedName>
        <fullName evidence="6">(apollo) hypothetical protein</fullName>
    </submittedName>
</protein>
<reference evidence="6" key="1">
    <citation type="submission" date="2021-04" db="EMBL/GenBank/DDBJ databases">
        <authorList>
            <person name="Tunstrom K."/>
        </authorList>
    </citation>
    <scope>NUCLEOTIDE SEQUENCE</scope>
</reference>
<keyword evidence="2" id="KW-0479">Metal-binding</keyword>
<sequence>MTVHFIDTINGSPTLQSLNPCAQQLSQGHTGQYIQECWKEICEEFNIDKTKIVSITTDGGANIVSAVRLFLGDDPRIPCMAHCLNLVVDGVLREINAFSVLCDHVKRL</sequence>
<name>A0A8S3WHL6_PARAO</name>
<organism evidence="6 7">
    <name type="scientific">Parnassius apollo</name>
    <name type="common">Apollo butterfly</name>
    <name type="synonym">Papilio apollo</name>
    <dbReference type="NCBI Taxonomy" id="110799"/>
    <lineage>
        <taxon>Eukaryota</taxon>
        <taxon>Metazoa</taxon>
        <taxon>Ecdysozoa</taxon>
        <taxon>Arthropoda</taxon>
        <taxon>Hexapoda</taxon>
        <taxon>Insecta</taxon>
        <taxon>Pterygota</taxon>
        <taxon>Neoptera</taxon>
        <taxon>Endopterygota</taxon>
        <taxon>Lepidoptera</taxon>
        <taxon>Glossata</taxon>
        <taxon>Ditrysia</taxon>
        <taxon>Papilionoidea</taxon>
        <taxon>Papilionidae</taxon>
        <taxon>Parnassiinae</taxon>
        <taxon>Parnassini</taxon>
        <taxon>Parnassius</taxon>
        <taxon>Parnassius</taxon>
    </lineage>
</organism>
<dbReference type="PANTHER" id="PTHR46481">
    <property type="entry name" value="ZINC FINGER BED DOMAIN-CONTAINING PROTEIN 4"/>
    <property type="match status" value="1"/>
</dbReference>
<dbReference type="InterPro" id="IPR052035">
    <property type="entry name" value="ZnF_BED_domain_contain"/>
</dbReference>
<keyword evidence="7" id="KW-1185">Reference proteome</keyword>
<keyword evidence="4" id="KW-0862">Zinc</keyword>
<dbReference type="GO" id="GO:0008270">
    <property type="term" value="F:zinc ion binding"/>
    <property type="evidence" value="ECO:0007669"/>
    <property type="project" value="UniProtKB-KW"/>
</dbReference>